<dbReference type="Proteomes" id="UP000000365">
    <property type="component" value="Chromosome"/>
</dbReference>
<dbReference type="GeneID" id="58787035"/>
<organism evidence="2 3">
    <name type="scientific">Methanocorpusculum labreanum (strain ATCC 43576 / DSM 4855 / Z)</name>
    <dbReference type="NCBI Taxonomy" id="410358"/>
    <lineage>
        <taxon>Archaea</taxon>
        <taxon>Methanobacteriati</taxon>
        <taxon>Methanobacteriota</taxon>
        <taxon>Stenosarchaea group</taxon>
        <taxon>Methanomicrobia</taxon>
        <taxon>Methanomicrobiales</taxon>
        <taxon>Methanocorpusculaceae</taxon>
        <taxon>Methanocorpusculum</taxon>
    </lineage>
</organism>
<reference evidence="2 3" key="1">
    <citation type="journal article" date="2009" name="Stand. Genomic Sci.">
        <title>Complete genome sequence of Methanocorpusculum labreanum type strain Z.</title>
        <authorList>
            <person name="Anderson I.J."/>
            <person name="Sieprawska-Lupa M."/>
            <person name="Goltsman E."/>
            <person name="Lapidus A."/>
            <person name="Copeland A."/>
            <person name="Glavina Del Rio T."/>
            <person name="Tice H."/>
            <person name="Dalin E."/>
            <person name="Barry K."/>
            <person name="Pitluck S."/>
            <person name="Hauser L."/>
            <person name="Land M."/>
            <person name="Lucas S."/>
            <person name="Richardson P."/>
            <person name="Whitman W.B."/>
            <person name="Kyrpides N.C."/>
        </authorList>
    </citation>
    <scope>NUCLEOTIDE SEQUENCE [LARGE SCALE GENOMIC DNA]</scope>
    <source>
        <strain evidence="3">ATCC 43576 / DSM 4855 / Z</strain>
    </source>
</reference>
<dbReference type="RefSeq" id="WP_011833577.1">
    <property type="nucleotide sequence ID" value="NC_008942.1"/>
</dbReference>
<dbReference type="AlphaFoldDB" id="A2SSR8"/>
<evidence type="ECO:0000313" key="2">
    <source>
        <dbReference type="EMBL" id="ABN07374.1"/>
    </source>
</evidence>
<dbReference type="EMBL" id="CP000559">
    <property type="protein sequence ID" value="ABN07374.1"/>
    <property type="molecule type" value="Genomic_DNA"/>
</dbReference>
<protein>
    <submittedName>
        <fullName evidence="2">Uncharacterized protein</fullName>
    </submittedName>
</protein>
<gene>
    <name evidence="2" type="ordered locus">Mlab_1205</name>
</gene>
<evidence type="ECO:0000313" key="3">
    <source>
        <dbReference type="Proteomes" id="UP000000365"/>
    </source>
</evidence>
<keyword evidence="1" id="KW-0472">Membrane</keyword>
<evidence type="ECO:0000256" key="1">
    <source>
        <dbReference type="SAM" id="Phobius"/>
    </source>
</evidence>
<feature type="transmembrane region" description="Helical" evidence="1">
    <location>
        <begin position="26"/>
        <end position="46"/>
    </location>
</feature>
<keyword evidence="1" id="KW-1133">Transmembrane helix</keyword>
<dbReference type="HOGENOM" id="CLU_3130856_0_0_2"/>
<proteinExistence type="predicted"/>
<accession>A2SSR8</accession>
<dbReference type="KEGG" id="mla:Mlab_1205"/>
<name>A2SSR8_METLZ</name>
<sequence>MAAQTIFDSLNETAANIQVVDSETGLIILMLFFGGLILIGIILVTLGRR</sequence>
<keyword evidence="1" id="KW-0812">Transmembrane</keyword>
<keyword evidence="3" id="KW-1185">Reference proteome</keyword>